<dbReference type="PANTHER" id="PTHR13370">
    <property type="entry name" value="RNA METHYLASE-RELATED"/>
    <property type="match status" value="1"/>
</dbReference>
<evidence type="ECO:0000256" key="4">
    <source>
        <dbReference type="ARBA" id="ARBA00022691"/>
    </source>
</evidence>
<dbReference type="REBASE" id="773156">
    <property type="entry name" value="M.Mre18860ORF7465P"/>
</dbReference>
<gene>
    <name evidence="10" type="ORF">R6Y96_07465</name>
</gene>
<dbReference type="PANTHER" id="PTHR13370:SF3">
    <property type="entry name" value="TRNA (GUANINE(10)-N2)-METHYLTRANSFERASE HOMOLOG"/>
    <property type="match status" value="1"/>
</dbReference>
<dbReference type="GO" id="GO:0015667">
    <property type="term" value="F:site-specific DNA-methyltransferase (cytosine-N4-specific) activity"/>
    <property type="evidence" value="ECO:0007669"/>
    <property type="project" value="UniProtKB-EC"/>
</dbReference>
<keyword evidence="3 10" id="KW-0808">Transferase</keyword>
<dbReference type="KEGG" id="mrc:R6Y96_07465"/>
<evidence type="ECO:0000256" key="1">
    <source>
        <dbReference type="ARBA" id="ARBA00010203"/>
    </source>
</evidence>
<keyword evidence="6" id="KW-0238">DNA-binding</keyword>
<evidence type="ECO:0000259" key="9">
    <source>
        <dbReference type="Pfam" id="PF01555"/>
    </source>
</evidence>
<evidence type="ECO:0000256" key="6">
    <source>
        <dbReference type="ARBA" id="ARBA00023125"/>
    </source>
</evidence>
<dbReference type="SUPFAM" id="SSF53335">
    <property type="entry name" value="S-adenosyl-L-methionine-dependent methyltransferases"/>
    <property type="match status" value="1"/>
</dbReference>
<dbReference type="RefSeq" id="WP_318620647.1">
    <property type="nucleotide sequence ID" value="NZ_CP137642.1"/>
</dbReference>
<evidence type="ECO:0000256" key="5">
    <source>
        <dbReference type="ARBA" id="ARBA00022747"/>
    </source>
</evidence>
<dbReference type="GO" id="GO:0032259">
    <property type="term" value="P:methylation"/>
    <property type="evidence" value="ECO:0007669"/>
    <property type="project" value="UniProtKB-KW"/>
</dbReference>
<keyword evidence="5 8" id="KW-0680">Restriction system</keyword>
<comment type="catalytic activity">
    <reaction evidence="7 8">
        <text>a 2'-deoxycytidine in DNA + S-adenosyl-L-methionine = an N(4)-methyl-2'-deoxycytidine in DNA + S-adenosyl-L-homocysteine + H(+)</text>
        <dbReference type="Rhea" id="RHEA:16857"/>
        <dbReference type="Rhea" id="RHEA-COMP:11369"/>
        <dbReference type="Rhea" id="RHEA-COMP:13674"/>
        <dbReference type="ChEBI" id="CHEBI:15378"/>
        <dbReference type="ChEBI" id="CHEBI:57856"/>
        <dbReference type="ChEBI" id="CHEBI:59789"/>
        <dbReference type="ChEBI" id="CHEBI:85452"/>
        <dbReference type="ChEBI" id="CHEBI:137933"/>
        <dbReference type="EC" id="2.1.1.113"/>
    </reaction>
</comment>
<evidence type="ECO:0000313" key="10">
    <source>
        <dbReference type="EMBL" id="WOX57136.1"/>
    </source>
</evidence>
<dbReference type="InterPro" id="IPR001091">
    <property type="entry name" value="RM_Methyltransferase"/>
</dbReference>
<dbReference type="GeneID" id="85732984"/>
<keyword evidence="2 8" id="KW-0489">Methyltransferase</keyword>
<dbReference type="Pfam" id="PF01555">
    <property type="entry name" value="N6_N4_Mtase"/>
    <property type="match status" value="1"/>
</dbReference>
<dbReference type="AlphaFoldDB" id="A0AAX4FVG4"/>
<proteinExistence type="inferred from homology"/>
<keyword evidence="11" id="KW-1185">Reference proteome</keyword>
<comment type="similarity">
    <text evidence="1">Belongs to the N(4)/N(6)-methyltransferase family. N(4) subfamily.</text>
</comment>
<evidence type="ECO:0000313" key="11">
    <source>
        <dbReference type="Proteomes" id="UP001305652"/>
    </source>
</evidence>
<dbReference type="Proteomes" id="UP001305652">
    <property type="component" value="Chromosome"/>
</dbReference>
<dbReference type="GO" id="GO:0003677">
    <property type="term" value="F:DNA binding"/>
    <property type="evidence" value="ECO:0007669"/>
    <property type="project" value="UniProtKB-KW"/>
</dbReference>
<dbReference type="EMBL" id="CP137642">
    <property type="protein sequence ID" value="WOX57136.1"/>
    <property type="molecule type" value="Genomic_DNA"/>
</dbReference>
<dbReference type="EC" id="2.1.1.113" evidence="8"/>
<evidence type="ECO:0000256" key="8">
    <source>
        <dbReference type="RuleBase" id="RU362026"/>
    </source>
</evidence>
<sequence length="291" mass="32828">MVEGEREVDEPGGLAINRIHIMDCIEGMRRLPAGSVDVIVTSPPYNIGKNYNSYHDRKPRQDYLDWMGDVAAEAARVLADDGSFFLNVGGKPMDPWIPFDVVQRFRPHFLLQNVIHWIKSIAIEKEDVGDYDRITGDIAVGHYQPVNSPRYLSQCHEHIFHLTKNGDVKIDKLAIGVAYQDKSNIGRWKAAKRDLRDRGNTWFIPYPTIRSSLPHPTTFPVKLPEMCIRLHGCRPGLIVLDPFMGIGSTAVAAISLGVDYIGFEIDPAYHEIAETRIEEECRRRGEPGNAP</sequence>
<organism evidence="10 11">
    <name type="scientific">Methanoculleus receptaculi</name>
    <dbReference type="NCBI Taxonomy" id="394967"/>
    <lineage>
        <taxon>Archaea</taxon>
        <taxon>Methanobacteriati</taxon>
        <taxon>Methanobacteriota</taxon>
        <taxon>Stenosarchaea group</taxon>
        <taxon>Methanomicrobia</taxon>
        <taxon>Methanomicrobiales</taxon>
        <taxon>Methanomicrobiaceae</taxon>
        <taxon>Methanoculleus</taxon>
    </lineage>
</organism>
<name>A0AAX4FVG4_9EURY</name>
<evidence type="ECO:0000256" key="7">
    <source>
        <dbReference type="ARBA" id="ARBA00049120"/>
    </source>
</evidence>
<protein>
    <recommendedName>
        <fullName evidence="8">Type II methyltransferase</fullName>
        <ecNumber evidence="8">2.1.1.113</ecNumber>
    </recommendedName>
    <alternativeName>
        <fullName evidence="8">N-4 cytosine-specific methyltransferase</fullName>
    </alternativeName>
</protein>
<evidence type="ECO:0000256" key="3">
    <source>
        <dbReference type="ARBA" id="ARBA00022679"/>
    </source>
</evidence>
<dbReference type="InterPro" id="IPR029063">
    <property type="entry name" value="SAM-dependent_MTases_sf"/>
</dbReference>
<dbReference type="InterPro" id="IPR017985">
    <property type="entry name" value="MeTrfase_CN4_CS"/>
</dbReference>
<dbReference type="GO" id="GO:0005737">
    <property type="term" value="C:cytoplasm"/>
    <property type="evidence" value="ECO:0007669"/>
    <property type="project" value="TreeGrafter"/>
</dbReference>
<keyword evidence="4 8" id="KW-0949">S-adenosyl-L-methionine</keyword>
<accession>A0AAX4FVG4</accession>
<reference evidence="10 11" key="1">
    <citation type="submission" date="2023-10" db="EMBL/GenBank/DDBJ databases">
        <title>The complete genome sequence of Methanoculleus receptaculi DSM 18860.</title>
        <authorList>
            <person name="Lai S.-J."/>
            <person name="You Y.-T."/>
            <person name="Chen S.-C."/>
        </authorList>
    </citation>
    <scope>NUCLEOTIDE SEQUENCE [LARGE SCALE GENOMIC DNA]</scope>
    <source>
        <strain evidence="10 11">DSM 18860</strain>
    </source>
</reference>
<dbReference type="PROSITE" id="PS00093">
    <property type="entry name" value="N4_MTASE"/>
    <property type="match status" value="1"/>
</dbReference>
<evidence type="ECO:0000256" key="2">
    <source>
        <dbReference type="ARBA" id="ARBA00022603"/>
    </source>
</evidence>
<dbReference type="Gene3D" id="3.40.50.150">
    <property type="entry name" value="Vaccinia Virus protein VP39"/>
    <property type="match status" value="1"/>
</dbReference>
<feature type="domain" description="DNA methylase N-4/N-6" evidence="9">
    <location>
        <begin position="36"/>
        <end position="274"/>
    </location>
</feature>
<dbReference type="PRINTS" id="PR00508">
    <property type="entry name" value="S21N4MTFRASE"/>
</dbReference>
<dbReference type="InterPro" id="IPR002941">
    <property type="entry name" value="DNA_methylase_N4/N6"/>
</dbReference>
<dbReference type="GO" id="GO:0009307">
    <property type="term" value="P:DNA restriction-modification system"/>
    <property type="evidence" value="ECO:0007669"/>
    <property type="project" value="UniProtKB-KW"/>
</dbReference>
<dbReference type="GO" id="GO:0008170">
    <property type="term" value="F:N-methyltransferase activity"/>
    <property type="evidence" value="ECO:0007669"/>
    <property type="project" value="InterPro"/>
</dbReference>